<keyword evidence="4" id="KW-0645">Protease</keyword>
<dbReference type="InterPro" id="IPR032610">
    <property type="entry name" value="DUF2172"/>
</dbReference>
<accession>A0A841CS40</accession>
<protein>
    <submittedName>
        <fullName evidence="4">Aminopeptidase-like protein</fullName>
    </submittedName>
</protein>
<dbReference type="AlphaFoldDB" id="A0A841CS40"/>
<dbReference type="Gene3D" id="3.50.30.90">
    <property type="match status" value="1"/>
</dbReference>
<dbReference type="GO" id="GO:0004177">
    <property type="term" value="F:aminopeptidase activity"/>
    <property type="evidence" value="ECO:0007669"/>
    <property type="project" value="UniProtKB-KW"/>
</dbReference>
<dbReference type="Proteomes" id="UP000562352">
    <property type="component" value="Unassembled WGS sequence"/>
</dbReference>
<comment type="caution">
    <text evidence="4">The sequence shown here is derived from an EMBL/GenBank/DDBJ whole genome shotgun (WGS) entry which is preliminary data.</text>
</comment>
<evidence type="ECO:0000259" key="1">
    <source>
        <dbReference type="Pfam" id="PF09940"/>
    </source>
</evidence>
<dbReference type="Pfam" id="PF16254">
    <property type="entry name" value="DUF4910"/>
    <property type="match status" value="1"/>
</dbReference>
<dbReference type="InterPro" id="IPR032622">
    <property type="entry name" value="UCP01524_HTH"/>
</dbReference>
<dbReference type="SUPFAM" id="SSF53187">
    <property type="entry name" value="Zn-dependent exopeptidases"/>
    <property type="match status" value="1"/>
</dbReference>
<dbReference type="Pfam" id="PF09940">
    <property type="entry name" value="DUF2172"/>
    <property type="match status" value="1"/>
</dbReference>
<evidence type="ECO:0000259" key="3">
    <source>
        <dbReference type="Pfam" id="PF16254"/>
    </source>
</evidence>
<keyword evidence="4" id="KW-0031">Aminopeptidase</keyword>
<dbReference type="InterPro" id="IPR032589">
    <property type="entry name" value="DUF4910"/>
</dbReference>
<feature type="domain" description="DUF2172" evidence="1">
    <location>
        <begin position="61"/>
        <end position="153"/>
    </location>
</feature>
<dbReference type="InterPro" id="IPR036388">
    <property type="entry name" value="WH-like_DNA-bd_sf"/>
</dbReference>
<gene>
    <name evidence="4" type="ORF">FHS22_000500</name>
</gene>
<dbReference type="InterPro" id="IPR012353">
    <property type="entry name" value="UCP015244"/>
</dbReference>
<evidence type="ECO:0000259" key="2">
    <source>
        <dbReference type="Pfam" id="PF16221"/>
    </source>
</evidence>
<keyword evidence="5" id="KW-1185">Reference proteome</keyword>
<evidence type="ECO:0000313" key="4">
    <source>
        <dbReference type="EMBL" id="MBB5961262.1"/>
    </source>
</evidence>
<dbReference type="Pfam" id="PF16221">
    <property type="entry name" value="HTH_47"/>
    <property type="match status" value="1"/>
</dbReference>
<proteinExistence type="predicted"/>
<feature type="domain" description="UCP01524 winged helix-turn-helix" evidence="2">
    <location>
        <begin position="346"/>
        <end position="416"/>
    </location>
</feature>
<dbReference type="Gene3D" id="1.10.10.10">
    <property type="entry name" value="Winged helix-like DNA-binding domain superfamily/Winged helix DNA-binding domain"/>
    <property type="match status" value="1"/>
</dbReference>
<evidence type="ECO:0000313" key="5">
    <source>
        <dbReference type="Proteomes" id="UP000562352"/>
    </source>
</evidence>
<dbReference type="EMBL" id="JACHJJ010000001">
    <property type="protein sequence ID" value="MBB5961262.1"/>
    <property type="molecule type" value="Genomic_DNA"/>
</dbReference>
<keyword evidence="4" id="KW-0378">Hydrolase</keyword>
<dbReference type="RefSeq" id="WP_184937944.1">
    <property type="nucleotide sequence ID" value="NZ_BAAAWZ010000001.1"/>
</dbReference>
<organism evidence="4 5">
    <name type="scientific">Planomonospora venezuelensis</name>
    <dbReference type="NCBI Taxonomy" id="1999"/>
    <lineage>
        <taxon>Bacteria</taxon>
        <taxon>Bacillati</taxon>
        <taxon>Actinomycetota</taxon>
        <taxon>Actinomycetes</taxon>
        <taxon>Streptosporangiales</taxon>
        <taxon>Streptosporangiaceae</taxon>
        <taxon>Planomonospora</taxon>
    </lineage>
</organism>
<dbReference type="Gene3D" id="3.40.630.10">
    <property type="entry name" value="Zn peptidases"/>
    <property type="match status" value="1"/>
</dbReference>
<dbReference type="PIRSF" id="PIRSF015244">
    <property type="entry name" value="UCP015244"/>
    <property type="match status" value="1"/>
</dbReference>
<name>A0A841CS40_PLAVE</name>
<sequence length="420" mass="45675">MTGTGAGERMHALVRRLHPLHRSMTGDGVRQTLEIIAEEVPLTVHEVPTGTPVLDWQVPREWNIRDAYLKNRAGERVVDLARSPLHVVGYSVPVSRTMTLAELRGHLHTLPDQPELVPYRTSYYGDTWGLCLSENTLRGLREDEEYEVLIDSTLADGHLTYAEHVVEGSGAGEVLIECHTCHPALASETLAGIAVAVELARSLTAPRHTYRFVFAPGTIGSITWLARNRDRVEHIRHGLVLACAGDPGGLTYKRSRRGDAGVDRAAAHVVAARGGTVVDFTPFGYDERQFCSPGFDLPVGLLTRTPNGAFPEYHTSADDPGFVTAEALADTFTAVREIVEVLEENRTYVNLSPYGEPQLGRRGLYGTPGLDQMAILWVLNLSDGTHDLLAIAQRSAIPFAAVAQAARALAAAALIKEVGT</sequence>
<reference evidence="4 5" key="1">
    <citation type="submission" date="2020-08" db="EMBL/GenBank/DDBJ databases">
        <title>Genomic Encyclopedia of Type Strains, Phase III (KMG-III): the genomes of soil and plant-associated and newly described type strains.</title>
        <authorList>
            <person name="Whitman W."/>
        </authorList>
    </citation>
    <scope>NUCLEOTIDE SEQUENCE [LARGE SCALE GENOMIC DNA]</scope>
    <source>
        <strain evidence="4 5">CECT 3303</strain>
    </source>
</reference>
<feature type="domain" description="DUF4910" evidence="3">
    <location>
        <begin position="11"/>
        <end position="345"/>
    </location>
</feature>